<protein>
    <recommendedName>
        <fullName evidence="5">HTH lysR-type domain-containing protein</fullName>
    </recommendedName>
</protein>
<dbReference type="AlphaFoldDB" id="A0A081K9U1"/>
<dbReference type="InterPro" id="IPR000847">
    <property type="entry name" value="LysR_HTH_N"/>
</dbReference>
<dbReference type="CDD" id="cd05466">
    <property type="entry name" value="PBP2_LTTR_substrate"/>
    <property type="match status" value="1"/>
</dbReference>
<dbReference type="InterPro" id="IPR036390">
    <property type="entry name" value="WH_DNA-bd_sf"/>
</dbReference>
<comment type="caution">
    <text evidence="6">The sequence shown here is derived from an EMBL/GenBank/DDBJ whole genome shotgun (WGS) entry which is preliminary data.</text>
</comment>
<dbReference type="PANTHER" id="PTHR30126:SF91">
    <property type="entry name" value="LYSR FAMILY TRANSCRIPTIONAL REGULATOR"/>
    <property type="match status" value="1"/>
</dbReference>
<dbReference type="GO" id="GO:0000976">
    <property type="term" value="F:transcription cis-regulatory region binding"/>
    <property type="evidence" value="ECO:0007669"/>
    <property type="project" value="TreeGrafter"/>
</dbReference>
<accession>A0A081K9U1</accession>
<evidence type="ECO:0000256" key="3">
    <source>
        <dbReference type="ARBA" id="ARBA00023125"/>
    </source>
</evidence>
<dbReference type="GO" id="GO:0003700">
    <property type="term" value="F:DNA-binding transcription factor activity"/>
    <property type="evidence" value="ECO:0007669"/>
    <property type="project" value="InterPro"/>
</dbReference>
<dbReference type="RefSeq" id="WP_020580442.1">
    <property type="nucleotide sequence ID" value="NZ_JOJP01000001.1"/>
</dbReference>
<evidence type="ECO:0000313" key="6">
    <source>
        <dbReference type="EMBL" id="KEI70917.1"/>
    </source>
</evidence>
<sequence>MALTLDQLLIIKTAAECGSFSAAARRLGKAQSTVSSTICNIEREAGVVLFERGSKFLALTSVGQDLLKHINNIISQANNLEGKLNACAAEIEDNLSIIIDPAIPYTLVAPTVRAFCEQFPYVNLHIESMNLNDALTSLHNGRVKLALLITLPNYPTDIGFCRLGTLQIAEVAHIHHPLSQLSSISFADLSNYRQLVFSPHGDNLITSEYLRSSQRIYIDNYTTLIQMTLAGFGWSILPRPIVNDYVARGQMVELPLESYPYTKWEVGVDLLWNVRAQLGPAAVWLKEIFSTQFFHTK</sequence>
<evidence type="ECO:0000256" key="2">
    <source>
        <dbReference type="ARBA" id="ARBA00023015"/>
    </source>
</evidence>
<gene>
    <name evidence="6" type="ORF">GV64_09335</name>
</gene>
<evidence type="ECO:0000256" key="4">
    <source>
        <dbReference type="ARBA" id="ARBA00023163"/>
    </source>
</evidence>
<keyword evidence="3" id="KW-0238">DNA-binding</keyword>
<dbReference type="Pfam" id="PF03466">
    <property type="entry name" value="LysR_substrate"/>
    <property type="match status" value="1"/>
</dbReference>
<dbReference type="InterPro" id="IPR005119">
    <property type="entry name" value="LysR_subst-bd"/>
</dbReference>
<keyword evidence="2" id="KW-0805">Transcription regulation</keyword>
<keyword evidence="4" id="KW-0804">Transcription</keyword>
<reference evidence="6 7" key="1">
    <citation type="submission" date="2014-06" db="EMBL/GenBank/DDBJ databases">
        <title>Whole Genome Sequences of Three Symbiotic Endozoicomonas Bacteria.</title>
        <authorList>
            <person name="Neave M.J."/>
            <person name="Apprill A."/>
            <person name="Voolstra C.R."/>
        </authorList>
    </citation>
    <scope>NUCLEOTIDE SEQUENCE [LARGE SCALE GENOMIC DNA]</scope>
    <source>
        <strain evidence="6 7">DSM 22380</strain>
    </source>
</reference>
<dbReference type="Gene3D" id="3.40.190.290">
    <property type="match status" value="1"/>
</dbReference>
<dbReference type="SUPFAM" id="SSF46785">
    <property type="entry name" value="Winged helix' DNA-binding domain"/>
    <property type="match status" value="1"/>
</dbReference>
<dbReference type="PANTHER" id="PTHR30126">
    <property type="entry name" value="HTH-TYPE TRANSCRIPTIONAL REGULATOR"/>
    <property type="match status" value="1"/>
</dbReference>
<dbReference type="eggNOG" id="COG0583">
    <property type="taxonomic scope" value="Bacteria"/>
</dbReference>
<name>A0A081K9U1_9GAMM</name>
<comment type="similarity">
    <text evidence="1">Belongs to the LysR transcriptional regulatory family.</text>
</comment>
<dbReference type="STRING" id="305900.GV64_09335"/>
<proteinExistence type="inferred from homology"/>
<dbReference type="InterPro" id="IPR036388">
    <property type="entry name" value="WH-like_DNA-bd_sf"/>
</dbReference>
<feature type="domain" description="HTH lysR-type" evidence="5">
    <location>
        <begin position="3"/>
        <end position="60"/>
    </location>
</feature>
<dbReference type="FunFam" id="1.10.10.10:FF:000001">
    <property type="entry name" value="LysR family transcriptional regulator"/>
    <property type="match status" value="1"/>
</dbReference>
<dbReference type="SUPFAM" id="SSF53850">
    <property type="entry name" value="Periplasmic binding protein-like II"/>
    <property type="match status" value="1"/>
</dbReference>
<evidence type="ECO:0000313" key="7">
    <source>
        <dbReference type="Proteomes" id="UP000027997"/>
    </source>
</evidence>
<dbReference type="PROSITE" id="PS50931">
    <property type="entry name" value="HTH_LYSR"/>
    <property type="match status" value="1"/>
</dbReference>
<dbReference type="EMBL" id="JOJP01000001">
    <property type="protein sequence ID" value="KEI70917.1"/>
    <property type="molecule type" value="Genomic_DNA"/>
</dbReference>
<evidence type="ECO:0000259" key="5">
    <source>
        <dbReference type="PROSITE" id="PS50931"/>
    </source>
</evidence>
<dbReference type="Proteomes" id="UP000027997">
    <property type="component" value="Unassembled WGS sequence"/>
</dbReference>
<evidence type="ECO:0000256" key="1">
    <source>
        <dbReference type="ARBA" id="ARBA00009437"/>
    </source>
</evidence>
<dbReference type="Pfam" id="PF00126">
    <property type="entry name" value="HTH_1"/>
    <property type="match status" value="1"/>
</dbReference>
<keyword evidence="7" id="KW-1185">Reference proteome</keyword>
<organism evidence="6 7">
    <name type="scientific">Endozoicomonas elysicola</name>
    <dbReference type="NCBI Taxonomy" id="305900"/>
    <lineage>
        <taxon>Bacteria</taxon>
        <taxon>Pseudomonadati</taxon>
        <taxon>Pseudomonadota</taxon>
        <taxon>Gammaproteobacteria</taxon>
        <taxon>Oceanospirillales</taxon>
        <taxon>Endozoicomonadaceae</taxon>
        <taxon>Endozoicomonas</taxon>
    </lineage>
</organism>
<dbReference type="Gene3D" id="1.10.10.10">
    <property type="entry name" value="Winged helix-like DNA-binding domain superfamily/Winged helix DNA-binding domain"/>
    <property type="match status" value="1"/>
</dbReference>